<dbReference type="PhylomeDB" id="A0A0G4GG17"/>
<feature type="region of interest" description="Disordered" evidence="1">
    <location>
        <begin position="103"/>
        <end position="130"/>
    </location>
</feature>
<dbReference type="AlphaFoldDB" id="A0A0G4GG17"/>
<protein>
    <submittedName>
        <fullName evidence="2">Uncharacterized protein</fullName>
    </submittedName>
</protein>
<reference evidence="2" key="1">
    <citation type="submission" date="2014-11" db="EMBL/GenBank/DDBJ databases">
        <authorList>
            <person name="Otto D Thomas"/>
            <person name="Naeem Raeece"/>
        </authorList>
    </citation>
    <scope>NUCLEOTIDE SEQUENCE</scope>
</reference>
<feature type="region of interest" description="Disordered" evidence="1">
    <location>
        <begin position="192"/>
        <end position="226"/>
    </location>
</feature>
<organism evidence="2">
    <name type="scientific">Chromera velia CCMP2878</name>
    <dbReference type="NCBI Taxonomy" id="1169474"/>
    <lineage>
        <taxon>Eukaryota</taxon>
        <taxon>Sar</taxon>
        <taxon>Alveolata</taxon>
        <taxon>Colpodellida</taxon>
        <taxon>Chromeraceae</taxon>
        <taxon>Chromera</taxon>
    </lineage>
</organism>
<feature type="compositionally biased region" description="Basic and acidic residues" evidence="1">
    <location>
        <begin position="103"/>
        <end position="120"/>
    </location>
</feature>
<gene>
    <name evidence="2" type="ORF">Cvel_21733</name>
</gene>
<dbReference type="EMBL" id="CDMZ01001175">
    <property type="protein sequence ID" value="CEM28513.1"/>
    <property type="molecule type" value="Genomic_DNA"/>
</dbReference>
<dbReference type="VEuPathDB" id="CryptoDB:Cvel_21733"/>
<evidence type="ECO:0000256" key="1">
    <source>
        <dbReference type="SAM" id="MobiDB-lite"/>
    </source>
</evidence>
<feature type="compositionally biased region" description="Polar residues" evidence="1">
    <location>
        <begin position="211"/>
        <end position="226"/>
    </location>
</feature>
<evidence type="ECO:0000313" key="2">
    <source>
        <dbReference type="EMBL" id="CEM28513.1"/>
    </source>
</evidence>
<name>A0A0G4GG17_9ALVE</name>
<accession>A0A0G4GG17</accession>
<sequence length="226" mass="26435">MLHRVRFCRRSLRCSSREERRLYKNREVLEKSRLQQRTGNYFRHEHVENIIEPLESNPRYFLPESNRFVPTEEVAAYERQDMEEEQQRKKDFWESRRQTRLWRQHEREEVQKASERKAADPPRGPCAGMKNKSGAAYDIFTLKYEHSDEGRMIKFRDEMSKYRGQLRATTLAERSSCGFNPVTGEQAFHLAVPPPPKMEAADSHVPAAASQPPNGQPPSLSGTFPN</sequence>
<proteinExistence type="predicted"/>